<dbReference type="Gene3D" id="1.10.720.30">
    <property type="entry name" value="SAP domain"/>
    <property type="match status" value="1"/>
</dbReference>
<name>A0A8S3RUR1_MYTED</name>
<dbReference type="InterPro" id="IPR038765">
    <property type="entry name" value="Papain-like_cys_pep_sf"/>
</dbReference>
<evidence type="ECO:0000313" key="6">
    <source>
        <dbReference type="EMBL" id="CAG2210508.1"/>
    </source>
</evidence>
<dbReference type="InterPro" id="IPR036361">
    <property type="entry name" value="SAP_dom_sf"/>
</dbReference>
<dbReference type="InterPro" id="IPR050164">
    <property type="entry name" value="Peptidase_C19"/>
</dbReference>
<evidence type="ECO:0000256" key="1">
    <source>
        <dbReference type="ARBA" id="ARBA00005234"/>
    </source>
</evidence>
<dbReference type="Gene3D" id="3.40.395.10">
    <property type="entry name" value="Adenoviral Proteinase, Chain A"/>
    <property type="match status" value="1"/>
</dbReference>
<dbReference type="EMBL" id="CAJPWZ010001236">
    <property type="protein sequence ID" value="CAG2210508.1"/>
    <property type="molecule type" value="Genomic_DNA"/>
</dbReference>
<evidence type="ECO:0000259" key="5">
    <source>
        <dbReference type="PROSITE" id="PS50800"/>
    </source>
</evidence>
<dbReference type="InterPro" id="IPR003653">
    <property type="entry name" value="Peptidase_C48_C"/>
</dbReference>
<comment type="similarity">
    <text evidence="1">Belongs to the peptidase C48 family.</text>
</comment>
<feature type="domain" description="USP" evidence="4">
    <location>
        <begin position="1"/>
        <end position="348"/>
    </location>
</feature>
<evidence type="ECO:0000313" key="7">
    <source>
        <dbReference type="Proteomes" id="UP000683360"/>
    </source>
</evidence>
<dbReference type="PROSITE" id="PS50235">
    <property type="entry name" value="USP_3"/>
    <property type="match status" value="1"/>
</dbReference>
<evidence type="ECO:0000256" key="2">
    <source>
        <dbReference type="ARBA" id="ARBA00022670"/>
    </source>
</evidence>
<comment type="caution">
    <text evidence="6">The sequence shown here is derived from an EMBL/GenBank/DDBJ whole genome shotgun (WGS) entry which is preliminary data.</text>
</comment>
<evidence type="ECO:0000259" key="4">
    <source>
        <dbReference type="PROSITE" id="PS50235"/>
    </source>
</evidence>
<dbReference type="InterPro" id="IPR018200">
    <property type="entry name" value="USP_CS"/>
</dbReference>
<dbReference type="Pfam" id="PF00443">
    <property type="entry name" value="UCH"/>
    <property type="match status" value="1"/>
</dbReference>
<organism evidence="6 7">
    <name type="scientific">Mytilus edulis</name>
    <name type="common">Blue mussel</name>
    <dbReference type="NCBI Taxonomy" id="6550"/>
    <lineage>
        <taxon>Eukaryota</taxon>
        <taxon>Metazoa</taxon>
        <taxon>Spiralia</taxon>
        <taxon>Lophotrochozoa</taxon>
        <taxon>Mollusca</taxon>
        <taxon>Bivalvia</taxon>
        <taxon>Autobranchia</taxon>
        <taxon>Pteriomorphia</taxon>
        <taxon>Mytilida</taxon>
        <taxon>Mytiloidea</taxon>
        <taxon>Mytilidae</taxon>
        <taxon>Mytilinae</taxon>
        <taxon>Mytilus</taxon>
    </lineage>
</organism>
<dbReference type="SUPFAM" id="SSF54001">
    <property type="entry name" value="Cysteine proteinases"/>
    <property type="match status" value="2"/>
</dbReference>
<dbReference type="CDD" id="cd02257">
    <property type="entry name" value="Peptidase_C19"/>
    <property type="match status" value="1"/>
</dbReference>
<dbReference type="Gene3D" id="3.90.70.10">
    <property type="entry name" value="Cysteine proteinases"/>
    <property type="match status" value="1"/>
</dbReference>
<dbReference type="PROSITE" id="PS50800">
    <property type="entry name" value="SAP"/>
    <property type="match status" value="1"/>
</dbReference>
<keyword evidence="2" id="KW-0645">Protease</keyword>
<dbReference type="OrthoDB" id="9010393at2759"/>
<dbReference type="GO" id="GO:0006508">
    <property type="term" value="P:proteolysis"/>
    <property type="evidence" value="ECO:0007669"/>
    <property type="project" value="UniProtKB-KW"/>
</dbReference>
<dbReference type="Pfam" id="PF02902">
    <property type="entry name" value="Peptidase_C48"/>
    <property type="match status" value="1"/>
</dbReference>
<evidence type="ECO:0008006" key="8">
    <source>
        <dbReference type="Google" id="ProtNLM"/>
    </source>
</evidence>
<dbReference type="InterPro" id="IPR001394">
    <property type="entry name" value="Peptidase_C19_UCH"/>
</dbReference>
<evidence type="ECO:0000256" key="3">
    <source>
        <dbReference type="ARBA" id="ARBA00022801"/>
    </source>
</evidence>
<dbReference type="InterPro" id="IPR003034">
    <property type="entry name" value="SAP_dom"/>
</dbReference>
<dbReference type="Proteomes" id="UP000683360">
    <property type="component" value="Unassembled WGS sequence"/>
</dbReference>
<keyword evidence="7" id="KW-1185">Reference proteome</keyword>
<dbReference type="GO" id="GO:0005634">
    <property type="term" value="C:nucleus"/>
    <property type="evidence" value="ECO:0007669"/>
    <property type="project" value="TreeGrafter"/>
</dbReference>
<keyword evidence="3" id="KW-0378">Hydrolase</keyword>
<gene>
    <name evidence="6" type="ORF">MEDL_24589</name>
</gene>
<dbReference type="AlphaFoldDB" id="A0A8S3RUR1"/>
<reference evidence="6" key="1">
    <citation type="submission" date="2021-03" db="EMBL/GenBank/DDBJ databases">
        <authorList>
            <person name="Bekaert M."/>
        </authorList>
    </citation>
    <scope>NUCLEOTIDE SEQUENCE</scope>
</reference>
<accession>A0A8S3RUR1</accession>
<dbReference type="SUPFAM" id="SSF68906">
    <property type="entry name" value="SAP domain"/>
    <property type="match status" value="1"/>
</dbReference>
<dbReference type="SMART" id="SM00513">
    <property type="entry name" value="SAP"/>
    <property type="match status" value="1"/>
</dbReference>
<sequence length="525" mass="60806">MEIFDNSSTLKTLCNEVDEHLLFLQKEMENIDHAEIEIIEDELNAEEVDCCIVTDERPMRNTSPFYQKAIERHFALYDNGITWNFYYSPRSYDFILNNYMYLLPLWTGLLLGDLERYTKDIITTEKQESRDTNACVENWFKIVKQDTLQKQKRLRPGVFVRKIHKTLKDCSDPLVVEGLLASDTSMAIDVGEQEDPCQFLLTFLNRIPAGNDPVIIKTTLKCFRCKQCCQNTPHQRKQQLQSVPNILVLQLKRFTNFQKKINTRVKINEIIRPRSLNGGNKMENDSMIEEEEMFHLKSVMCHSGRSINSGHYWTAVKENGKTVTYDDALTSVKRPDFMYSHIVEIAQLRAELKKRNVKTTGLKADLLARLKEILGDQDDGNTDKRINFSKIKEDIEKMSDCKILYTIGKYTLRKNDVLSIVGRNWLTDQVVNVRQKTISYLDSMENFEPRPLKVISDFMEQNGISVSRDKELETNIPRQQNAGDCGVFVIRYAKCLIEAGDIKRLKVNGDMARKEIVCSLGMMNK</sequence>
<proteinExistence type="inferred from homology"/>
<dbReference type="GO" id="GO:0004843">
    <property type="term" value="F:cysteine-type deubiquitinase activity"/>
    <property type="evidence" value="ECO:0007669"/>
    <property type="project" value="InterPro"/>
</dbReference>
<protein>
    <recommendedName>
        <fullName evidence="8">Ubiquitin-like protease family profile domain-containing protein</fullName>
    </recommendedName>
</protein>
<dbReference type="PANTHER" id="PTHR24006">
    <property type="entry name" value="UBIQUITIN CARBOXYL-TERMINAL HYDROLASE"/>
    <property type="match status" value="1"/>
</dbReference>
<dbReference type="PROSITE" id="PS00973">
    <property type="entry name" value="USP_2"/>
    <property type="match status" value="1"/>
</dbReference>
<dbReference type="GO" id="GO:0016579">
    <property type="term" value="P:protein deubiquitination"/>
    <property type="evidence" value="ECO:0007669"/>
    <property type="project" value="InterPro"/>
</dbReference>
<feature type="domain" description="SAP" evidence="5">
    <location>
        <begin position="340"/>
        <end position="374"/>
    </location>
</feature>
<dbReference type="GO" id="GO:0005829">
    <property type="term" value="C:cytosol"/>
    <property type="evidence" value="ECO:0007669"/>
    <property type="project" value="TreeGrafter"/>
</dbReference>
<dbReference type="Pfam" id="PF02037">
    <property type="entry name" value="SAP"/>
    <property type="match status" value="1"/>
</dbReference>
<dbReference type="InterPro" id="IPR028889">
    <property type="entry name" value="USP"/>
</dbReference>